<feature type="compositionally biased region" description="Polar residues" evidence="1">
    <location>
        <begin position="216"/>
        <end position="229"/>
    </location>
</feature>
<evidence type="ECO:0000256" key="1">
    <source>
        <dbReference type="SAM" id="MobiDB-lite"/>
    </source>
</evidence>
<sequence>MEDPVGVLGCKVGVLLTTYLGLLLGAPFKSSRVWDEVIVSKYKQEERGWCTKEAREGCGVGVWKAIRGGWEAFKDRTVFKVVDVWDESTWSPRSFPSSMSNRRAEVFPYGTIWEATWGRIMTLDQLKRRGWKIPNRCYMCKEEEEMIDYIHLYSLKAGKKRKKPWKVLEQRVETLERELDAAITAAARARSEKRQAEAAQKAAELRSQEITRELENTTTPSLIGTARAT</sequence>
<feature type="region of interest" description="Disordered" evidence="1">
    <location>
        <begin position="190"/>
        <end position="229"/>
    </location>
</feature>
<feature type="compositionally biased region" description="Basic and acidic residues" evidence="1">
    <location>
        <begin position="203"/>
        <end position="215"/>
    </location>
</feature>
<evidence type="ECO:0000259" key="2">
    <source>
        <dbReference type="Pfam" id="PF13966"/>
    </source>
</evidence>
<evidence type="ECO:0000313" key="3">
    <source>
        <dbReference type="EMBL" id="RVW12843.1"/>
    </source>
</evidence>
<dbReference type="Proteomes" id="UP000288805">
    <property type="component" value="Unassembled WGS sequence"/>
</dbReference>
<feature type="domain" description="Reverse transcriptase zinc-binding" evidence="2">
    <location>
        <begin position="112"/>
        <end position="152"/>
    </location>
</feature>
<dbReference type="AlphaFoldDB" id="A0A438BPE3"/>
<reference evidence="3 4" key="1">
    <citation type="journal article" date="2018" name="PLoS Genet.">
        <title>Population sequencing reveals clonal diversity and ancestral inbreeding in the grapevine cultivar Chardonnay.</title>
        <authorList>
            <person name="Roach M.J."/>
            <person name="Johnson D.L."/>
            <person name="Bohlmann J."/>
            <person name="van Vuuren H.J."/>
            <person name="Jones S.J."/>
            <person name="Pretorius I.S."/>
            <person name="Schmidt S.A."/>
            <person name="Borneman A.R."/>
        </authorList>
    </citation>
    <scope>NUCLEOTIDE SEQUENCE [LARGE SCALE GENOMIC DNA]</scope>
    <source>
        <strain evidence="4">cv. Chardonnay</strain>
        <tissue evidence="3">Leaf</tissue>
    </source>
</reference>
<gene>
    <name evidence="3" type="ORF">CK203_114781</name>
</gene>
<dbReference type="InterPro" id="IPR026960">
    <property type="entry name" value="RVT-Znf"/>
</dbReference>
<dbReference type="EMBL" id="QGNW01002676">
    <property type="protein sequence ID" value="RVW12843.1"/>
    <property type="molecule type" value="Genomic_DNA"/>
</dbReference>
<dbReference type="PANTHER" id="PTHR36080:SF1">
    <property type="entry name" value="DBJ|BAA96220.1"/>
    <property type="match status" value="1"/>
</dbReference>
<organism evidence="3 4">
    <name type="scientific">Vitis vinifera</name>
    <name type="common">Grape</name>
    <dbReference type="NCBI Taxonomy" id="29760"/>
    <lineage>
        <taxon>Eukaryota</taxon>
        <taxon>Viridiplantae</taxon>
        <taxon>Streptophyta</taxon>
        <taxon>Embryophyta</taxon>
        <taxon>Tracheophyta</taxon>
        <taxon>Spermatophyta</taxon>
        <taxon>Magnoliopsida</taxon>
        <taxon>eudicotyledons</taxon>
        <taxon>Gunneridae</taxon>
        <taxon>Pentapetalae</taxon>
        <taxon>rosids</taxon>
        <taxon>Vitales</taxon>
        <taxon>Vitaceae</taxon>
        <taxon>Viteae</taxon>
        <taxon>Vitis</taxon>
    </lineage>
</organism>
<dbReference type="PANTHER" id="PTHR36080">
    <property type="entry name" value="DBJ|BAA96220.1"/>
    <property type="match status" value="1"/>
</dbReference>
<comment type="caution">
    <text evidence="3">The sequence shown here is derived from an EMBL/GenBank/DDBJ whole genome shotgun (WGS) entry which is preliminary data.</text>
</comment>
<name>A0A438BPE3_VITVI</name>
<protein>
    <recommendedName>
        <fullName evidence="2">Reverse transcriptase zinc-binding domain-containing protein</fullName>
    </recommendedName>
</protein>
<evidence type="ECO:0000313" key="4">
    <source>
        <dbReference type="Proteomes" id="UP000288805"/>
    </source>
</evidence>
<dbReference type="Pfam" id="PF13966">
    <property type="entry name" value="zf-RVT"/>
    <property type="match status" value="1"/>
</dbReference>
<accession>A0A438BPE3</accession>
<proteinExistence type="predicted"/>